<organism evidence="1 2">
    <name type="scientific">Talaromyces proteolyticus</name>
    <dbReference type="NCBI Taxonomy" id="1131652"/>
    <lineage>
        <taxon>Eukaryota</taxon>
        <taxon>Fungi</taxon>
        <taxon>Dikarya</taxon>
        <taxon>Ascomycota</taxon>
        <taxon>Pezizomycotina</taxon>
        <taxon>Eurotiomycetes</taxon>
        <taxon>Eurotiomycetidae</taxon>
        <taxon>Eurotiales</taxon>
        <taxon>Trichocomaceae</taxon>
        <taxon>Talaromyces</taxon>
        <taxon>Talaromyces sect. Bacilispori</taxon>
    </lineage>
</organism>
<gene>
    <name evidence="1" type="ORF">BGW36DRAFT_191994</name>
</gene>
<dbReference type="GeneID" id="70240087"/>
<dbReference type="AlphaFoldDB" id="A0AAD4KRC7"/>
<proteinExistence type="predicted"/>
<reference evidence="1" key="1">
    <citation type="submission" date="2021-12" db="EMBL/GenBank/DDBJ databases">
        <title>Convergent genome expansion in fungi linked to evolution of root-endophyte symbiosis.</title>
        <authorList>
            <consortium name="DOE Joint Genome Institute"/>
            <person name="Ke Y.-H."/>
            <person name="Bonito G."/>
            <person name="Liao H.-L."/>
            <person name="Looney B."/>
            <person name="Rojas-Flechas A."/>
            <person name="Nash J."/>
            <person name="Hameed K."/>
            <person name="Schadt C."/>
            <person name="Martin F."/>
            <person name="Crous P.W."/>
            <person name="Miettinen O."/>
            <person name="Magnuson J.K."/>
            <person name="Labbe J."/>
            <person name="Jacobson D."/>
            <person name="Doktycz M.J."/>
            <person name="Veneault-Fourrey C."/>
            <person name="Kuo A."/>
            <person name="Mondo S."/>
            <person name="Calhoun S."/>
            <person name="Riley R."/>
            <person name="Ohm R."/>
            <person name="LaButti K."/>
            <person name="Andreopoulos B."/>
            <person name="Pangilinan J."/>
            <person name="Nolan M."/>
            <person name="Tritt A."/>
            <person name="Clum A."/>
            <person name="Lipzen A."/>
            <person name="Daum C."/>
            <person name="Barry K."/>
            <person name="Grigoriev I.V."/>
            <person name="Vilgalys R."/>
        </authorList>
    </citation>
    <scope>NUCLEOTIDE SEQUENCE</scope>
    <source>
        <strain evidence="1">PMI_201</strain>
    </source>
</reference>
<comment type="caution">
    <text evidence="1">The sequence shown here is derived from an EMBL/GenBank/DDBJ whole genome shotgun (WGS) entry which is preliminary data.</text>
</comment>
<dbReference type="Proteomes" id="UP001201262">
    <property type="component" value="Unassembled WGS sequence"/>
</dbReference>
<dbReference type="EMBL" id="JAJTJA010000008">
    <property type="protein sequence ID" value="KAH8694862.1"/>
    <property type="molecule type" value="Genomic_DNA"/>
</dbReference>
<sequence length="138" mass="15504">MQGCVWRPAGTTVVGHPFNSGPGWVERRPGPGRTAPGQVRHYIIVIHTEGKSRHGSRLQVDRWIVRRGRNNGRPWLLDGRPPASSLVPHLLPSYLFLHILSQRLLSFILSCHSFSIILSRPSLRVSRTSTSRSILSPF</sequence>
<keyword evidence="2" id="KW-1185">Reference proteome</keyword>
<evidence type="ECO:0000313" key="1">
    <source>
        <dbReference type="EMBL" id="KAH8694862.1"/>
    </source>
</evidence>
<protein>
    <submittedName>
        <fullName evidence="1">Uncharacterized protein</fullName>
    </submittedName>
</protein>
<evidence type="ECO:0000313" key="2">
    <source>
        <dbReference type="Proteomes" id="UP001201262"/>
    </source>
</evidence>
<name>A0AAD4KRC7_9EURO</name>
<dbReference type="RefSeq" id="XP_046070004.1">
    <property type="nucleotide sequence ID" value="XM_046209800.1"/>
</dbReference>
<accession>A0AAD4KRC7</accession>